<dbReference type="PROSITE" id="PS50097">
    <property type="entry name" value="BTB"/>
    <property type="match status" value="1"/>
</dbReference>
<dbReference type="SUPFAM" id="SSF54695">
    <property type="entry name" value="POZ domain"/>
    <property type="match status" value="1"/>
</dbReference>
<evidence type="ECO:0000313" key="3">
    <source>
        <dbReference type="Proteomes" id="UP001642540"/>
    </source>
</evidence>
<reference evidence="2 3" key="1">
    <citation type="submission" date="2024-08" db="EMBL/GenBank/DDBJ databases">
        <authorList>
            <person name="Cucini C."/>
            <person name="Frati F."/>
        </authorList>
    </citation>
    <scope>NUCLEOTIDE SEQUENCE [LARGE SCALE GENOMIC DNA]</scope>
</reference>
<name>A0ABP1RGF6_9HEXA</name>
<evidence type="ECO:0000259" key="1">
    <source>
        <dbReference type="PROSITE" id="PS50097"/>
    </source>
</evidence>
<dbReference type="Pfam" id="PF00651">
    <property type="entry name" value="BTB"/>
    <property type="match status" value="1"/>
</dbReference>
<sequence>MWIVDIVKLGIAIVQVELPKMEAQKQQVFLIENRSGNPNWGPWPSNPDPFISGNVTLYDSKKDELKFSSTSSDSYSENQSTLTLIQQILNAAGNQNTITMLSSYHRNTETFKTSLQVVFEESVLQSLHEIWKNFTVKVKFNPGLEITFEIPIQDRTIPGADGPQQVFTRQQYPGTNFDSFTYSVILQFQKYANKISRFPVLRHLFVEKTLADCCILTAEKTKIKCHASILAANSDVFHTMLTSGFQESQTNTIEMTDLSETVVNTLLSYLYGLEIDTLEIEADMAFDLLQVAHKYNLADLEKDMLETLLIKPDDSSSVNTVLAMYFFTEKIEDFKNLCDKYLRILRKNPDELQLSSAYQELIVTDAKAAVNLAFKLLALGSS</sequence>
<accession>A0ABP1RGF6</accession>
<proteinExistence type="predicted"/>
<dbReference type="SMART" id="SM00225">
    <property type="entry name" value="BTB"/>
    <property type="match status" value="1"/>
</dbReference>
<comment type="caution">
    <text evidence="2">The sequence shown here is derived from an EMBL/GenBank/DDBJ whole genome shotgun (WGS) entry which is preliminary data.</text>
</comment>
<dbReference type="Proteomes" id="UP001642540">
    <property type="component" value="Unassembled WGS sequence"/>
</dbReference>
<protein>
    <recommendedName>
        <fullName evidence="1">BTB domain-containing protein</fullName>
    </recommendedName>
</protein>
<organism evidence="2 3">
    <name type="scientific">Orchesella dallaii</name>
    <dbReference type="NCBI Taxonomy" id="48710"/>
    <lineage>
        <taxon>Eukaryota</taxon>
        <taxon>Metazoa</taxon>
        <taxon>Ecdysozoa</taxon>
        <taxon>Arthropoda</taxon>
        <taxon>Hexapoda</taxon>
        <taxon>Collembola</taxon>
        <taxon>Entomobryomorpha</taxon>
        <taxon>Entomobryoidea</taxon>
        <taxon>Orchesellidae</taxon>
        <taxon>Orchesellinae</taxon>
        <taxon>Orchesella</taxon>
    </lineage>
</organism>
<dbReference type="EMBL" id="CAXLJM020000072">
    <property type="protein sequence ID" value="CAL8127525.1"/>
    <property type="molecule type" value="Genomic_DNA"/>
</dbReference>
<keyword evidence="3" id="KW-1185">Reference proteome</keyword>
<evidence type="ECO:0000313" key="2">
    <source>
        <dbReference type="EMBL" id="CAL8127525.1"/>
    </source>
</evidence>
<dbReference type="PANTHER" id="PTHR24413">
    <property type="entry name" value="SPECKLE-TYPE POZ PROTEIN"/>
    <property type="match status" value="1"/>
</dbReference>
<feature type="domain" description="BTB" evidence="1">
    <location>
        <begin position="211"/>
        <end position="279"/>
    </location>
</feature>
<dbReference type="InterPro" id="IPR000210">
    <property type="entry name" value="BTB/POZ_dom"/>
</dbReference>
<gene>
    <name evidence="2" type="ORF">ODALV1_LOCUS21881</name>
</gene>
<dbReference type="Gene3D" id="3.30.710.10">
    <property type="entry name" value="Potassium Channel Kv1.1, Chain A"/>
    <property type="match status" value="1"/>
</dbReference>
<dbReference type="CDD" id="cd18186">
    <property type="entry name" value="BTB_POZ_ZBTB_KLHL-like"/>
    <property type="match status" value="1"/>
</dbReference>
<dbReference type="InterPro" id="IPR011333">
    <property type="entry name" value="SKP1/BTB/POZ_sf"/>
</dbReference>